<keyword evidence="3" id="KW-0472">Membrane</keyword>
<feature type="compositionally biased region" description="Acidic residues" evidence="2">
    <location>
        <begin position="174"/>
        <end position="191"/>
    </location>
</feature>
<dbReference type="Proteomes" id="UP000823618">
    <property type="component" value="Unassembled WGS sequence"/>
</dbReference>
<name>A0A9D9N845_9FIRM</name>
<dbReference type="SUPFAM" id="SSF55383">
    <property type="entry name" value="Copper amine oxidase, domain N"/>
    <property type="match status" value="1"/>
</dbReference>
<dbReference type="InterPro" id="IPR012854">
    <property type="entry name" value="Cu_amine_oxidase-like_N"/>
</dbReference>
<feature type="region of interest" description="Disordered" evidence="2">
    <location>
        <begin position="166"/>
        <end position="226"/>
    </location>
</feature>
<keyword evidence="3" id="KW-0812">Transmembrane</keyword>
<keyword evidence="3" id="KW-1133">Transmembrane helix</keyword>
<dbReference type="GO" id="GO:0030288">
    <property type="term" value="C:outer membrane-bounded periplasmic space"/>
    <property type="evidence" value="ECO:0007669"/>
    <property type="project" value="TreeGrafter"/>
</dbReference>
<keyword evidence="1" id="KW-0378">Hydrolase</keyword>
<evidence type="ECO:0000256" key="1">
    <source>
        <dbReference type="ARBA" id="ARBA00022801"/>
    </source>
</evidence>
<reference evidence="5" key="2">
    <citation type="journal article" date="2021" name="PeerJ">
        <title>Extensive microbial diversity within the chicken gut microbiome revealed by metagenomics and culture.</title>
        <authorList>
            <person name="Gilroy R."/>
            <person name="Ravi A."/>
            <person name="Getino M."/>
            <person name="Pursley I."/>
            <person name="Horton D.L."/>
            <person name="Alikhan N.F."/>
            <person name="Baker D."/>
            <person name="Gharbi K."/>
            <person name="Hall N."/>
            <person name="Watson M."/>
            <person name="Adriaenssens E.M."/>
            <person name="Foster-Nyarko E."/>
            <person name="Jarju S."/>
            <person name="Secka A."/>
            <person name="Antonio M."/>
            <person name="Oren A."/>
            <person name="Chaudhuri R.R."/>
            <person name="La Ragione R."/>
            <person name="Hildebrand F."/>
            <person name="Pallen M.J."/>
        </authorList>
    </citation>
    <scope>NUCLEOTIDE SEQUENCE</scope>
    <source>
        <strain evidence="5">E3-2379</strain>
    </source>
</reference>
<dbReference type="GO" id="GO:0009253">
    <property type="term" value="P:peptidoglycan catabolic process"/>
    <property type="evidence" value="ECO:0007669"/>
    <property type="project" value="InterPro"/>
</dbReference>
<protein>
    <submittedName>
        <fullName evidence="5">N-acetylmuramoyl-L-alanine amidase</fullName>
    </submittedName>
</protein>
<dbReference type="AlphaFoldDB" id="A0A9D9N845"/>
<dbReference type="InterPro" id="IPR050695">
    <property type="entry name" value="N-acetylmuramoyl_amidase_3"/>
</dbReference>
<dbReference type="Gene3D" id="3.30.457.10">
    <property type="entry name" value="Copper amine oxidase-like, N-terminal domain"/>
    <property type="match status" value="1"/>
</dbReference>
<dbReference type="Pfam" id="PF07833">
    <property type="entry name" value="Cu_amine_oxidN1"/>
    <property type="match status" value="1"/>
</dbReference>
<evidence type="ECO:0000256" key="2">
    <source>
        <dbReference type="SAM" id="MobiDB-lite"/>
    </source>
</evidence>
<evidence type="ECO:0000313" key="5">
    <source>
        <dbReference type="EMBL" id="MBO8463951.1"/>
    </source>
</evidence>
<accession>A0A9D9N845</accession>
<dbReference type="PANTHER" id="PTHR30404">
    <property type="entry name" value="N-ACETYLMURAMOYL-L-ALANINE AMIDASE"/>
    <property type="match status" value="1"/>
</dbReference>
<comment type="caution">
    <text evidence="5">The sequence shown here is derived from an EMBL/GenBank/DDBJ whole genome shotgun (WGS) entry which is preliminary data.</text>
</comment>
<dbReference type="PANTHER" id="PTHR30404:SF0">
    <property type="entry name" value="N-ACETYLMURAMOYL-L-ALANINE AMIDASE AMIC"/>
    <property type="match status" value="1"/>
</dbReference>
<dbReference type="Gene3D" id="3.40.630.40">
    <property type="entry name" value="Zn-dependent exopeptidases"/>
    <property type="match status" value="1"/>
</dbReference>
<proteinExistence type="predicted"/>
<dbReference type="GO" id="GO:0008745">
    <property type="term" value="F:N-acetylmuramoyl-L-alanine amidase activity"/>
    <property type="evidence" value="ECO:0007669"/>
    <property type="project" value="InterPro"/>
</dbReference>
<dbReference type="CDD" id="cd02696">
    <property type="entry name" value="MurNAc-LAA"/>
    <property type="match status" value="1"/>
</dbReference>
<evidence type="ECO:0000259" key="4">
    <source>
        <dbReference type="SMART" id="SM00646"/>
    </source>
</evidence>
<dbReference type="InterPro" id="IPR002508">
    <property type="entry name" value="MurNAc-LAA_cat"/>
</dbReference>
<gene>
    <name evidence="5" type="ORF">IAC13_08475</name>
</gene>
<feature type="domain" description="MurNAc-LAA" evidence="4">
    <location>
        <begin position="400"/>
        <end position="518"/>
    </location>
</feature>
<evidence type="ECO:0000313" key="6">
    <source>
        <dbReference type="Proteomes" id="UP000823618"/>
    </source>
</evidence>
<evidence type="ECO:0000256" key="3">
    <source>
        <dbReference type="SAM" id="Phobius"/>
    </source>
</evidence>
<feature type="transmembrane region" description="Helical" evidence="3">
    <location>
        <begin position="12"/>
        <end position="33"/>
    </location>
</feature>
<sequence>MEKRRWIKNLKFFVIGILMIGLICQNTSFLMAASNQRKIRYNNKTYTYTKSKVNIVVDDLIITTPFGGLILDNIAMVPAYQTFKKSGLQTYYEYNSSKKTLLIENLNHSIEFPLGKKYAYIDGVKKSIPYPAIFVKDMVTKKSCLMVPGRATAEALGYEYTWDNSSVTSSITSSDEEDSNDDIDNEEDISDVDDKNQDSTTDDSSDVEDDENDTDMDDTEDTQIQIPKKYAVKIPIDDTLESYTEEDNYWENQYKIELDDDYASFYEEATIQKKQSNVKSISVEENEDGNTEIILTTSKIQAFRVTKGKDALYVEVGDPKAIYEKVVVIDAGHGGKDDGTKGNGVTEKNTTLAIAKEAKKNFDKDTSFKVYYTRLSDSVKGMTAGSSGVSDAHMSLPARYNFANALDADLFISIHVNSYPYSSSPNGTETYYSTKNTSKNDWGITSKSFAQSMHKAVQNIIRRTDRGVKSANFAVLYHTNMPSILIETAFASNKQDAAILKDSNKIKQIGQAIYEVTAKAFEE</sequence>
<dbReference type="Pfam" id="PF01520">
    <property type="entry name" value="Amidase_3"/>
    <property type="match status" value="1"/>
</dbReference>
<dbReference type="SUPFAM" id="SSF53187">
    <property type="entry name" value="Zn-dependent exopeptidases"/>
    <property type="match status" value="1"/>
</dbReference>
<dbReference type="EMBL" id="JADIML010000233">
    <property type="protein sequence ID" value="MBO8463951.1"/>
    <property type="molecule type" value="Genomic_DNA"/>
</dbReference>
<dbReference type="InterPro" id="IPR036582">
    <property type="entry name" value="Mao_N_sf"/>
</dbReference>
<dbReference type="SMART" id="SM00646">
    <property type="entry name" value="Ami_3"/>
    <property type="match status" value="1"/>
</dbReference>
<feature type="compositionally biased region" description="Acidic residues" evidence="2">
    <location>
        <begin position="200"/>
        <end position="221"/>
    </location>
</feature>
<organism evidence="5 6">
    <name type="scientific">Candidatus Scybalomonas excrementavium</name>
    <dbReference type="NCBI Taxonomy" id="2840943"/>
    <lineage>
        <taxon>Bacteria</taxon>
        <taxon>Bacillati</taxon>
        <taxon>Bacillota</taxon>
        <taxon>Clostridia</taxon>
        <taxon>Lachnospirales</taxon>
        <taxon>Lachnospiraceae</taxon>
        <taxon>Lachnospiraceae incertae sedis</taxon>
        <taxon>Candidatus Scybalomonas</taxon>
    </lineage>
</organism>
<reference evidence="5" key="1">
    <citation type="submission" date="2020-10" db="EMBL/GenBank/DDBJ databases">
        <authorList>
            <person name="Gilroy R."/>
        </authorList>
    </citation>
    <scope>NUCLEOTIDE SEQUENCE</scope>
    <source>
        <strain evidence="5">E3-2379</strain>
    </source>
</reference>